<evidence type="ECO:0000256" key="1">
    <source>
        <dbReference type="SAM" id="MobiDB-lite"/>
    </source>
</evidence>
<reference evidence="2 3" key="1">
    <citation type="submission" date="2022-04" db="EMBL/GenBank/DDBJ databases">
        <title>Positive selection, recombination, and allopatry shape intraspecific diversity of widespread and dominant cyanobacteria.</title>
        <authorList>
            <person name="Wei J."/>
            <person name="Shu W."/>
            <person name="Hu C."/>
        </authorList>
    </citation>
    <scope>NUCLEOTIDE SEQUENCE [LARGE SCALE GENOMIC DNA]</scope>
    <source>
        <strain evidence="2 3">AS-A4</strain>
    </source>
</reference>
<dbReference type="RefSeq" id="WP_242033607.1">
    <property type="nucleotide sequence ID" value="NZ_JAMPLM010000002.1"/>
</dbReference>
<evidence type="ECO:0000313" key="3">
    <source>
        <dbReference type="Proteomes" id="UP001476950"/>
    </source>
</evidence>
<dbReference type="InterPro" id="IPR029016">
    <property type="entry name" value="GAF-like_dom_sf"/>
</dbReference>
<accession>A0ABV0KE79</accession>
<proteinExistence type="predicted"/>
<dbReference type="SUPFAM" id="SSF55781">
    <property type="entry name" value="GAF domain-like"/>
    <property type="match status" value="1"/>
</dbReference>
<keyword evidence="3" id="KW-1185">Reference proteome</keyword>
<evidence type="ECO:0000313" key="2">
    <source>
        <dbReference type="EMBL" id="MEP1057516.1"/>
    </source>
</evidence>
<organism evidence="2 3">
    <name type="scientific">Stenomitos frigidus AS-A4</name>
    <dbReference type="NCBI Taxonomy" id="2933935"/>
    <lineage>
        <taxon>Bacteria</taxon>
        <taxon>Bacillati</taxon>
        <taxon>Cyanobacteriota</taxon>
        <taxon>Cyanophyceae</taxon>
        <taxon>Leptolyngbyales</taxon>
        <taxon>Leptolyngbyaceae</taxon>
        <taxon>Stenomitos</taxon>
    </lineage>
</organism>
<sequence>MNPSESVTNMPLNEHQTATTQNIGTSVQSPDRSTIKLDYQPAPLPLVTEAAIVPMPAAETQAGEPQATDTHAWLSYFQQCSRLLIATIEPKSMTLQYANAYFRRLLGLPATGAAGELEHILQQLMGVADNGAIQRLYRRHLLYRVLQQFYQIDLQGYRLLDEPVMIALQSPLHSEPRYIEFWLRSEQLQLTRLNVQLDEPAALKLEQMTLPQIEAALADPMQVERLEQQLELQHYQPEGCLLLEGLDVTEREIIRRITQLLVDRDSILRTHKFRELNQQMRSLFRTQNTLLLSIETDQIRLFMGSLSDEAHPTLYPLEALQESHFMHALRSNQVSVVADLAQDPRTDGGRQLVKMGVRSLLLIPLLALNGGLGDRTEAVDASSRDSLQAAPPVLKPPSAVGIVALLSDQPYTFDALDCRHAEQLILAFTQALTTAQRQLVQQRLITNIHPSVEWRFLQEAERRSMGLPPEPIAFLNVYPLYGISDIRGSSHERNLAIQADLLEQFHLALAVVDSACNATTTALGEQLRLDLLEHIRQLQEGITVDAEVSRLRYLRDHLEIYFDYFAQCGEAAIAAINTYRNACANAHECIYQARARYDAMVHNINTLLRETWERWQEAMQRITPHYCDIEATDGIDHMIYAGASIDPKFGSFQLRSLRYEQLRAVCACARTAFQLLEKHSTHMQITHLVLVQDATIDIFHDETTERMFDVRGSRDTRYEIVKKRIDKAIDDKTNTRITQPGMLTLVFCTEQEWTEYQQYFRYLMRECWIDDKIERGTVQPLQGVTGLKYARARILPEGRDATNQASGNYSSTT</sequence>
<dbReference type="Proteomes" id="UP001476950">
    <property type="component" value="Unassembled WGS sequence"/>
</dbReference>
<gene>
    <name evidence="2" type="ORF">NDI38_03640</name>
</gene>
<dbReference type="EMBL" id="JAMPLM010000002">
    <property type="protein sequence ID" value="MEP1057516.1"/>
    <property type="molecule type" value="Genomic_DNA"/>
</dbReference>
<name>A0ABV0KE79_9CYAN</name>
<comment type="caution">
    <text evidence="2">The sequence shown here is derived from an EMBL/GenBank/DDBJ whole genome shotgun (WGS) entry which is preliminary data.</text>
</comment>
<feature type="region of interest" description="Disordered" evidence="1">
    <location>
        <begin position="1"/>
        <end position="32"/>
    </location>
</feature>
<dbReference type="Gene3D" id="3.30.450.40">
    <property type="match status" value="1"/>
</dbReference>
<protein>
    <submittedName>
        <fullName evidence="2">GAF domain-containing protein</fullName>
    </submittedName>
</protein>